<reference evidence="1" key="2">
    <citation type="journal article" date="2023" name="IMA Fungus">
        <title>Comparative genomic study of the Penicillium genus elucidates a diverse pangenome and 15 lateral gene transfer events.</title>
        <authorList>
            <person name="Petersen C."/>
            <person name="Sorensen T."/>
            <person name="Nielsen M.R."/>
            <person name="Sondergaard T.E."/>
            <person name="Sorensen J.L."/>
            <person name="Fitzpatrick D.A."/>
            <person name="Frisvad J.C."/>
            <person name="Nielsen K.L."/>
        </authorList>
    </citation>
    <scope>NUCLEOTIDE SEQUENCE</scope>
    <source>
        <strain evidence="1">IBT 34128</strain>
    </source>
</reference>
<dbReference type="RefSeq" id="XP_056508505.1">
    <property type="nucleotide sequence ID" value="XM_056658212.1"/>
</dbReference>
<dbReference type="GeneID" id="81397381"/>
<dbReference type="GO" id="GO:0017000">
    <property type="term" value="P:antibiotic biosynthetic process"/>
    <property type="evidence" value="ECO:0007669"/>
    <property type="project" value="UniProtKB-ARBA"/>
</dbReference>
<dbReference type="PROSITE" id="PS51257">
    <property type="entry name" value="PROKAR_LIPOPROTEIN"/>
    <property type="match status" value="1"/>
</dbReference>
<evidence type="ECO:0000313" key="1">
    <source>
        <dbReference type="EMBL" id="KAJ5086380.1"/>
    </source>
</evidence>
<proteinExistence type="predicted"/>
<dbReference type="GO" id="GO:0072330">
    <property type="term" value="P:monocarboxylic acid biosynthetic process"/>
    <property type="evidence" value="ECO:0007669"/>
    <property type="project" value="UniProtKB-ARBA"/>
</dbReference>
<dbReference type="SUPFAM" id="SSF53474">
    <property type="entry name" value="alpha/beta-Hydrolases"/>
    <property type="match status" value="1"/>
</dbReference>
<dbReference type="AlphaFoldDB" id="A0A9W9ER63"/>
<accession>A0A9W9ER63</accession>
<dbReference type="Gene3D" id="3.40.50.1820">
    <property type="entry name" value="alpha/beta hydrolase"/>
    <property type="match status" value="1"/>
</dbReference>
<gene>
    <name evidence="1" type="ORF">NUU61_007687</name>
</gene>
<reference evidence="1" key="1">
    <citation type="submission" date="2022-11" db="EMBL/GenBank/DDBJ databases">
        <authorList>
            <person name="Petersen C."/>
        </authorList>
    </citation>
    <scope>NUCLEOTIDE SEQUENCE</scope>
    <source>
        <strain evidence="1">IBT 34128</strain>
    </source>
</reference>
<keyword evidence="2" id="KW-1185">Reference proteome</keyword>
<organism evidence="1 2">
    <name type="scientific">Penicillium alfredii</name>
    <dbReference type="NCBI Taxonomy" id="1506179"/>
    <lineage>
        <taxon>Eukaryota</taxon>
        <taxon>Fungi</taxon>
        <taxon>Dikarya</taxon>
        <taxon>Ascomycota</taxon>
        <taxon>Pezizomycotina</taxon>
        <taxon>Eurotiomycetes</taxon>
        <taxon>Eurotiomycetidae</taxon>
        <taxon>Eurotiales</taxon>
        <taxon>Aspergillaceae</taxon>
        <taxon>Penicillium</taxon>
    </lineage>
</organism>
<dbReference type="InterPro" id="IPR029058">
    <property type="entry name" value="AB_hydrolase_fold"/>
</dbReference>
<dbReference type="EMBL" id="JAPMSZ010000010">
    <property type="protein sequence ID" value="KAJ5086380.1"/>
    <property type="molecule type" value="Genomic_DNA"/>
</dbReference>
<evidence type="ECO:0000313" key="2">
    <source>
        <dbReference type="Proteomes" id="UP001141434"/>
    </source>
</evidence>
<comment type="caution">
    <text evidence="1">The sequence shown here is derived from an EMBL/GenBank/DDBJ whole genome shotgun (WGS) entry which is preliminary data.</text>
</comment>
<name>A0A9W9ER63_9EURO</name>
<protein>
    <submittedName>
        <fullName evidence="1">Uncharacterized protein</fullName>
    </submittedName>
</protein>
<dbReference type="Proteomes" id="UP001141434">
    <property type="component" value="Unassembled WGS sequence"/>
</dbReference>
<sequence length="140" mass="15558">MKRREEKAYLGPDVSPSLLSSLTNNINSTGSLLSCPDHSCPLMESAHAISLDKFNESDKLGDVARYLAADHTRKLLVLGFRGSRALITYIADFEWLLTDSSFCKECKVQSGFWLSWKAIAKGLEGKIDAAQKKYPAIDSW</sequence>
<dbReference type="OrthoDB" id="426718at2759"/>